<keyword evidence="3" id="KW-1185">Reference proteome</keyword>
<sequence length="64" mass="6571">EALLGGESSGFGAPNASASSSSSEAKPIMVVRKKQRKNEDEGSEEAKKLKGESGECSTVINGSK</sequence>
<evidence type="ECO:0000313" key="2">
    <source>
        <dbReference type="EMBL" id="KAK7067737.1"/>
    </source>
</evidence>
<feature type="region of interest" description="Disordered" evidence="1">
    <location>
        <begin position="1"/>
        <end position="64"/>
    </location>
</feature>
<reference evidence="2 3" key="1">
    <citation type="submission" date="2023-11" db="EMBL/GenBank/DDBJ databases">
        <title>Halocaridina rubra genome assembly.</title>
        <authorList>
            <person name="Smith C."/>
        </authorList>
    </citation>
    <scope>NUCLEOTIDE SEQUENCE [LARGE SCALE GENOMIC DNA]</scope>
    <source>
        <strain evidence="2">EP-1</strain>
        <tissue evidence="2">Whole</tissue>
    </source>
</reference>
<organism evidence="2 3">
    <name type="scientific">Halocaridina rubra</name>
    <name type="common">Hawaiian red shrimp</name>
    <dbReference type="NCBI Taxonomy" id="373956"/>
    <lineage>
        <taxon>Eukaryota</taxon>
        <taxon>Metazoa</taxon>
        <taxon>Ecdysozoa</taxon>
        <taxon>Arthropoda</taxon>
        <taxon>Crustacea</taxon>
        <taxon>Multicrustacea</taxon>
        <taxon>Malacostraca</taxon>
        <taxon>Eumalacostraca</taxon>
        <taxon>Eucarida</taxon>
        <taxon>Decapoda</taxon>
        <taxon>Pleocyemata</taxon>
        <taxon>Caridea</taxon>
        <taxon>Atyoidea</taxon>
        <taxon>Atyidae</taxon>
        <taxon>Halocaridina</taxon>
    </lineage>
</organism>
<feature type="compositionally biased region" description="Low complexity" evidence="1">
    <location>
        <begin position="10"/>
        <end position="25"/>
    </location>
</feature>
<feature type="non-terminal residue" evidence="2">
    <location>
        <position position="1"/>
    </location>
</feature>
<evidence type="ECO:0000313" key="3">
    <source>
        <dbReference type="Proteomes" id="UP001381693"/>
    </source>
</evidence>
<accession>A0AAN8WK94</accession>
<gene>
    <name evidence="2" type="ORF">SK128_019770</name>
</gene>
<dbReference type="Proteomes" id="UP001381693">
    <property type="component" value="Unassembled WGS sequence"/>
</dbReference>
<feature type="compositionally biased region" description="Polar residues" evidence="1">
    <location>
        <begin position="55"/>
        <end position="64"/>
    </location>
</feature>
<feature type="non-terminal residue" evidence="2">
    <location>
        <position position="64"/>
    </location>
</feature>
<comment type="caution">
    <text evidence="2">The sequence shown here is derived from an EMBL/GenBank/DDBJ whole genome shotgun (WGS) entry which is preliminary data.</text>
</comment>
<protein>
    <submittedName>
        <fullName evidence="2">Uncharacterized protein</fullName>
    </submittedName>
</protein>
<feature type="compositionally biased region" description="Basic and acidic residues" evidence="1">
    <location>
        <begin position="37"/>
        <end position="53"/>
    </location>
</feature>
<dbReference type="EMBL" id="JAXCGZ010017780">
    <property type="protein sequence ID" value="KAK7067737.1"/>
    <property type="molecule type" value="Genomic_DNA"/>
</dbReference>
<name>A0AAN8WK94_HALRR</name>
<evidence type="ECO:0000256" key="1">
    <source>
        <dbReference type="SAM" id="MobiDB-lite"/>
    </source>
</evidence>
<dbReference type="AlphaFoldDB" id="A0AAN8WK94"/>
<proteinExistence type="predicted"/>